<dbReference type="EMBL" id="JACRST010000003">
    <property type="protein sequence ID" value="MBC8545970.1"/>
    <property type="molecule type" value="Genomic_DNA"/>
</dbReference>
<dbReference type="Proteomes" id="UP000653127">
    <property type="component" value="Unassembled WGS sequence"/>
</dbReference>
<organism evidence="1 2">
    <name type="scientific">Ligaoa zhengdingensis</name>
    <dbReference type="NCBI Taxonomy" id="2763658"/>
    <lineage>
        <taxon>Bacteria</taxon>
        <taxon>Bacillati</taxon>
        <taxon>Bacillota</taxon>
        <taxon>Clostridia</taxon>
        <taxon>Eubacteriales</taxon>
        <taxon>Oscillospiraceae</taxon>
        <taxon>Ligaoa</taxon>
    </lineage>
</organism>
<sequence length="16" mass="1753">MPLEKSTFICPNCGVN</sequence>
<evidence type="ECO:0000313" key="1">
    <source>
        <dbReference type="EMBL" id="MBC8545970.1"/>
    </source>
</evidence>
<accession>A0A926DZC1</accession>
<dbReference type="AlphaFoldDB" id="A0A926DZC1"/>
<evidence type="ECO:0000313" key="2">
    <source>
        <dbReference type="Proteomes" id="UP000653127"/>
    </source>
</evidence>
<comment type="caution">
    <text evidence="1">The sequence shown here is derived from an EMBL/GenBank/DDBJ whole genome shotgun (WGS) entry which is preliminary data.</text>
</comment>
<reference evidence="1" key="1">
    <citation type="submission" date="2020-08" db="EMBL/GenBank/DDBJ databases">
        <title>Genome public.</title>
        <authorList>
            <person name="Liu C."/>
            <person name="Sun Q."/>
        </authorList>
    </citation>
    <scope>NUCLEOTIDE SEQUENCE</scope>
    <source>
        <strain evidence="1">NSJ-31</strain>
    </source>
</reference>
<keyword evidence="2" id="KW-1185">Reference proteome</keyword>
<proteinExistence type="predicted"/>
<name>A0A926DZC1_9FIRM</name>
<protein>
    <submittedName>
        <fullName evidence="1">DUF1610 domain-containing protein</fullName>
    </submittedName>
</protein>
<gene>
    <name evidence="1" type="ORF">H8711_03325</name>
</gene>